<name>A0A0U9HQP7_9BACT</name>
<dbReference type="FunFam" id="1.10.287.950:FF:000001">
    <property type="entry name" value="Methyl-accepting chemotaxis sensory transducer"/>
    <property type="match status" value="1"/>
</dbReference>
<evidence type="ECO:0000313" key="10">
    <source>
        <dbReference type="Proteomes" id="UP000054976"/>
    </source>
</evidence>
<dbReference type="Pfam" id="PF13682">
    <property type="entry name" value="CZB"/>
    <property type="match status" value="1"/>
</dbReference>
<keyword evidence="2 4" id="KW-0807">Transducer</keyword>
<dbReference type="PANTHER" id="PTHR32089:SF112">
    <property type="entry name" value="LYSOZYME-LIKE PROTEIN-RELATED"/>
    <property type="match status" value="1"/>
</dbReference>
<sequence>MKISLLMKVILLLLFIFSLTGTVLMFFYISNMLDDGKVVNYAGIVRGATQRLIKLELSGKPSDELILNLDKIIAGLSEGSKELNLPKVTDSKFLSKLNETKTKWTALKDLIKNFRQDRTLSGKLIEDSESYFKTTNELVSAAEEYSRSKVVTLKIVQISIFVLNTALLALVFLMTQRKIVKPIYYFYNLIERISRGDLTQKADVKGKDEISQLGGFLNGMIKSFSVIIDKILDTVLTVVNETDHLREKAQRASEGAKNQSSQASQIATAAEQMSQTITDIARNATQAAESAEEAMKTANQGKALSSDAIKVVEDVYQSTSQLSEVVKRLNQRAEEIGEIVTVIKDIADQTNLLALNAAIEAARAGEQGRGFAVVADEVRKLAERTIKATDEISEKIRNIQNESQQTSKSMEVSLKNVTRANDFIKELGNSLLHIVDSVNRVKDQITQIATAVDEQSAASEEVAKNIEKTSEIAKEMEKIASDVMISVNDLVKILEELRNVTSGFKTETSQFMIIDLAKTDHRVFVGKIGACLTGSGSLTAEQLPDHRNCRFGKWYQDEGQRLCGHLASFKAIDEPHAKIHALAKEAISACNRGDTKRAEELYMQIEKLSHNLMNLLDNLKRDCQQNRRA</sequence>
<dbReference type="InterPro" id="IPR003660">
    <property type="entry name" value="HAMP_dom"/>
</dbReference>
<dbReference type="Pfam" id="PF00015">
    <property type="entry name" value="MCPsignal"/>
    <property type="match status" value="1"/>
</dbReference>
<evidence type="ECO:0000259" key="7">
    <source>
        <dbReference type="PROSITE" id="PS50111"/>
    </source>
</evidence>
<evidence type="ECO:0000256" key="5">
    <source>
        <dbReference type="SAM" id="MobiDB-lite"/>
    </source>
</evidence>
<feature type="region of interest" description="Disordered" evidence="5">
    <location>
        <begin position="249"/>
        <end position="268"/>
    </location>
</feature>
<dbReference type="STRING" id="86166.TAGGR_2246"/>
<feature type="compositionally biased region" description="Low complexity" evidence="5">
    <location>
        <begin position="259"/>
        <end position="268"/>
    </location>
</feature>
<dbReference type="OrthoDB" id="9765597at2"/>
<evidence type="ECO:0000256" key="6">
    <source>
        <dbReference type="SAM" id="Phobius"/>
    </source>
</evidence>
<dbReference type="AlphaFoldDB" id="A0A0U9HQP7"/>
<dbReference type="CDD" id="cd06225">
    <property type="entry name" value="HAMP"/>
    <property type="match status" value="1"/>
</dbReference>
<comment type="caution">
    <text evidence="9">The sequence shown here is derived from an EMBL/GenBank/DDBJ whole genome shotgun (WGS) entry which is preliminary data.</text>
</comment>
<feature type="transmembrane region" description="Helical" evidence="6">
    <location>
        <begin position="155"/>
        <end position="174"/>
    </location>
</feature>
<dbReference type="InterPro" id="IPR025991">
    <property type="entry name" value="Chemoreceptor_zinc-bind_dom"/>
</dbReference>
<keyword evidence="6" id="KW-1133">Transmembrane helix</keyword>
<dbReference type="Gene3D" id="1.10.8.500">
    <property type="entry name" value="HAMP domain in histidine kinase"/>
    <property type="match status" value="1"/>
</dbReference>
<dbReference type="InterPro" id="IPR004090">
    <property type="entry name" value="Chemotax_Me-accpt_rcpt"/>
</dbReference>
<dbReference type="GO" id="GO:0007165">
    <property type="term" value="P:signal transduction"/>
    <property type="evidence" value="ECO:0007669"/>
    <property type="project" value="UniProtKB-KW"/>
</dbReference>
<reference evidence="10" key="1">
    <citation type="submission" date="2016-01" db="EMBL/GenBank/DDBJ databases">
        <title>Draft genome sequence of Thermodesulfovibrio aggregans strain TGE-P1.</title>
        <authorList>
            <person name="Sekiguchi Y."/>
            <person name="Ohashi A."/>
            <person name="Matsuura N."/>
            <person name="Tourlousse M.D."/>
        </authorList>
    </citation>
    <scope>NUCLEOTIDE SEQUENCE [LARGE SCALE GENOMIC DNA]</scope>
    <source>
        <strain evidence="10">TGE-P1</strain>
    </source>
</reference>
<feature type="transmembrane region" description="Helical" evidence="6">
    <location>
        <begin position="9"/>
        <end position="29"/>
    </location>
</feature>
<dbReference type="RefSeq" id="WP_161936200.1">
    <property type="nucleotide sequence ID" value="NZ_BCNO01000002.1"/>
</dbReference>
<dbReference type="Gene3D" id="1.10.287.950">
    <property type="entry name" value="Methyl-accepting chemotaxis protein"/>
    <property type="match status" value="1"/>
</dbReference>
<comment type="subcellular location">
    <subcellularLocation>
        <location evidence="1">Membrane</location>
    </subcellularLocation>
</comment>
<dbReference type="EMBL" id="BCNO01000002">
    <property type="protein sequence ID" value="GAQ95356.1"/>
    <property type="molecule type" value="Genomic_DNA"/>
</dbReference>
<dbReference type="CDD" id="cd11386">
    <property type="entry name" value="MCP_signal"/>
    <property type="match status" value="1"/>
</dbReference>
<evidence type="ECO:0000256" key="4">
    <source>
        <dbReference type="PROSITE-ProRule" id="PRU00284"/>
    </source>
</evidence>
<gene>
    <name evidence="9" type="ORF">TAGGR_2246</name>
</gene>
<dbReference type="GO" id="GO:0004888">
    <property type="term" value="F:transmembrane signaling receptor activity"/>
    <property type="evidence" value="ECO:0007669"/>
    <property type="project" value="InterPro"/>
</dbReference>
<proteinExistence type="inferred from homology"/>
<dbReference type="SMART" id="SM00283">
    <property type="entry name" value="MA"/>
    <property type="match status" value="1"/>
</dbReference>
<feature type="domain" description="HAMP" evidence="8">
    <location>
        <begin position="177"/>
        <end position="229"/>
    </location>
</feature>
<dbReference type="Gene3D" id="1.20.120.30">
    <property type="entry name" value="Aspartate receptor, ligand-binding domain"/>
    <property type="match status" value="1"/>
</dbReference>
<dbReference type="PROSITE" id="PS50111">
    <property type="entry name" value="CHEMOTAXIS_TRANSDUC_2"/>
    <property type="match status" value="1"/>
</dbReference>
<dbReference type="GO" id="GO:0016020">
    <property type="term" value="C:membrane"/>
    <property type="evidence" value="ECO:0007669"/>
    <property type="project" value="UniProtKB-SubCell"/>
</dbReference>
<dbReference type="SMART" id="SM00304">
    <property type="entry name" value="HAMP"/>
    <property type="match status" value="1"/>
</dbReference>
<dbReference type="Proteomes" id="UP000054976">
    <property type="component" value="Unassembled WGS sequence"/>
</dbReference>
<evidence type="ECO:0000256" key="1">
    <source>
        <dbReference type="ARBA" id="ARBA00004370"/>
    </source>
</evidence>
<dbReference type="PANTHER" id="PTHR32089">
    <property type="entry name" value="METHYL-ACCEPTING CHEMOTAXIS PROTEIN MCPB"/>
    <property type="match status" value="1"/>
</dbReference>
<protein>
    <submittedName>
        <fullName evidence="9">Methyl-accepting chemotaxis protein</fullName>
    </submittedName>
</protein>
<organism evidence="9 10">
    <name type="scientific">Thermodesulfovibrio aggregans</name>
    <dbReference type="NCBI Taxonomy" id="86166"/>
    <lineage>
        <taxon>Bacteria</taxon>
        <taxon>Pseudomonadati</taxon>
        <taxon>Nitrospirota</taxon>
        <taxon>Thermodesulfovibrionia</taxon>
        <taxon>Thermodesulfovibrionales</taxon>
        <taxon>Thermodesulfovibrionaceae</taxon>
        <taxon>Thermodesulfovibrio</taxon>
    </lineage>
</organism>
<keyword evidence="10" id="KW-1185">Reference proteome</keyword>
<evidence type="ECO:0000313" key="9">
    <source>
        <dbReference type="EMBL" id="GAQ95356.1"/>
    </source>
</evidence>
<dbReference type="SUPFAM" id="SSF58104">
    <property type="entry name" value="Methyl-accepting chemotaxis protein (MCP) signaling domain"/>
    <property type="match status" value="1"/>
</dbReference>
<evidence type="ECO:0000256" key="2">
    <source>
        <dbReference type="ARBA" id="ARBA00023224"/>
    </source>
</evidence>
<dbReference type="InterPro" id="IPR004089">
    <property type="entry name" value="MCPsignal_dom"/>
</dbReference>
<dbReference type="PRINTS" id="PR00260">
    <property type="entry name" value="CHEMTRNSDUCR"/>
</dbReference>
<keyword evidence="6" id="KW-0812">Transmembrane</keyword>
<evidence type="ECO:0000259" key="8">
    <source>
        <dbReference type="PROSITE" id="PS50885"/>
    </source>
</evidence>
<dbReference type="GO" id="GO:0006935">
    <property type="term" value="P:chemotaxis"/>
    <property type="evidence" value="ECO:0007669"/>
    <property type="project" value="InterPro"/>
</dbReference>
<dbReference type="Pfam" id="PF00672">
    <property type="entry name" value="HAMP"/>
    <property type="match status" value="1"/>
</dbReference>
<accession>A0A0U9HQP7</accession>
<evidence type="ECO:0000256" key="3">
    <source>
        <dbReference type="ARBA" id="ARBA00029447"/>
    </source>
</evidence>
<dbReference type="PROSITE" id="PS50885">
    <property type="entry name" value="HAMP"/>
    <property type="match status" value="1"/>
</dbReference>
<feature type="domain" description="Methyl-accepting transducer" evidence="7">
    <location>
        <begin position="234"/>
        <end position="470"/>
    </location>
</feature>
<comment type="similarity">
    <text evidence="3">Belongs to the methyl-accepting chemotaxis (MCP) protein family.</text>
</comment>
<keyword evidence="6" id="KW-0472">Membrane</keyword>